<dbReference type="RefSeq" id="WP_208633772.1">
    <property type="nucleotide sequence ID" value="NZ_CP059319.1"/>
</dbReference>
<evidence type="ECO:0000313" key="2">
    <source>
        <dbReference type="EMBL" id="QTH23387.1"/>
    </source>
</evidence>
<accession>A0A975D5N9</accession>
<dbReference type="InterPro" id="IPR032710">
    <property type="entry name" value="NTF2-like_dom_sf"/>
</dbReference>
<dbReference type="EMBL" id="CP059319">
    <property type="protein sequence ID" value="QTH23387.1"/>
    <property type="molecule type" value="Genomic_DNA"/>
</dbReference>
<evidence type="ECO:0000313" key="3">
    <source>
        <dbReference type="Proteomes" id="UP000664914"/>
    </source>
</evidence>
<feature type="domain" description="Limonene-1,2-epoxide hydrolase" evidence="1">
    <location>
        <begin position="3"/>
        <end position="114"/>
    </location>
</feature>
<protein>
    <submittedName>
        <fullName evidence="2">Nuclear transport factor 2 family protein</fullName>
    </submittedName>
</protein>
<evidence type="ECO:0000259" key="1">
    <source>
        <dbReference type="Pfam" id="PF07858"/>
    </source>
</evidence>
<name>A0A975D5N9_9SPHN</name>
<proteinExistence type="predicted"/>
<reference evidence="2" key="1">
    <citation type="submission" date="2020-07" db="EMBL/GenBank/DDBJ databases">
        <authorList>
            <person name="Camacho E."/>
        </authorList>
    </citation>
    <scope>NUCLEOTIDE SEQUENCE</scope>
    <source>
        <strain evidence="2">MPO218</strain>
    </source>
</reference>
<organism evidence="2 3">
    <name type="scientific">Rhizorhabdus wittichii</name>
    <dbReference type="NCBI Taxonomy" id="160791"/>
    <lineage>
        <taxon>Bacteria</taxon>
        <taxon>Pseudomonadati</taxon>
        <taxon>Pseudomonadota</taxon>
        <taxon>Alphaproteobacteria</taxon>
        <taxon>Sphingomonadales</taxon>
        <taxon>Sphingomonadaceae</taxon>
        <taxon>Rhizorhabdus</taxon>
    </lineage>
</organism>
<reference evidence="2" key="2">
    <citation type="submission" date="2021-04" db="EMBL/GenBank/DDBJ databases">
        <title>Isolation and genomic analysis of the ibuprofen-degrading bacterium Sphingomonas strain MPO218.</title>
        <authorList>
            <person name="Aulestia M."/>
            <person name="Flores A."/>
            <person name="Mangas E.L."/>
            <person name="Perez-Pulido A.J."/>
            <person name="Santero E."/>
            <person name="Camacho E.M."/>
        </authorList>
    </citation>
    <scope>NUCLEOTIDE SEQUENCE</scope>
    <source>
        <strain evidence="2">MPO218</strain>
    </source>
</reference>
<dbReference type="Pfam" id="PF07858">
    <property type="entry name" value="LEH"/>
    <property type="match status" value="1"/>
</dbReference>
<gene>
    <name evidence="2" type="ORF">HRJ34_07765</name>
</gene>
<dbReference type="AlphaFoldDB" id="A0A975D5N9"/>
<dbReference type="SUPFAM" id="SSF54427">
    <property type="entry name" value="NTF2-like"/>
    <property type="match status" value="1"/>
</dbReference>
<dbReference type="InterPro" id="IPR013100">
    <property type="entry name" value="LEH"/>
</dbReference>
<sequence>MSPEETVLAFIEAWNRLDEDRIYGLMAEDIVYHNMPMKPVTGIAAVRKGFAAWPVDTCEWVVLNIASRGNVVLTERVDRFTRGEDRITIPVMGTFEVVDGRITHWRDYFDMGAMKPEAR</sequence>
<dbReference type="Gene3D" id="3.10.450.50">
    <property type="match status" value="1"/>
</dbReference>
<dbReference type="Proteomes" id="UP000664914">
    <property type="component" value="Chromosome"/>
</dbReference>